<evidence type="ECO:0000313" key="3">
    <source>
        <dbReference type="EMBL" id="ABG61818.1"/>
    </source>
</evidence>
<evidence type="ECO:0000259" key="2">
    <source>
        <dbReference type="Pfam" id="PF07331"/>
    </source>
</evidence>
<accession>Q11LA7</accession>
<name>Q11LA7_CHESB</name>
<dbReference type="AlphaFoldDB" id="Q11LA7"/>
<dbReference type="eggNOG" id="ENOG503444Y">
    <property type="taxonomic scope" value="Bacteria"/>
</dbReference>
<keyword evidence="1" id="KW-0472">Membrane</keyword>
<organism evidence="3">
    <name type="scientific">Chelativorans sp. (strain BNC1)</name>
    <dbReference type="NCBI Taxonomy" id="266779"/>
    <lineage>
        <taxon>Bacteria</taxon>
        <taxon>Pseudomonadati</taxon>
        <taxon>Pseudomonadota</taxon>
        <taxon>Alphaproteobacteria</taxon>
        <taxon>Hyphomicrobiales</taxon>
        <taxon>Phyllobacteriaceae</taxon>
        <taxon>Chelativorans</taxon>
    </lineage>
</organism>
<dbReference type="HOGENOM" id="CLU_108885_1_0_5"/>
<protein>
    <recommendedName>
        <fullName evidence="2">DUF1468 domain-containing protein</fullName>
    </recommendedName>
</protein>
<feature type="transmembrane region" description="Helical" evidence="1">
    <location>
        <begin position="87"/>
        <end position="107"/>
    </location>
</feature>
<dbReference type="Pfam" id="PF07331">
    <property type="entry name" value="TctB"/>
    <property type="match status" value="1"/>
</dbReference>
<dbReference type="STRING" id="266779.Meso_0414"/>
<sequence precursor="true">MEAGSRRPSATLHASATLGFFCIMVGAGAAWIARGYPYGTLTAMGPGFVPTAVAFLLIALGVAILLFDRSAPGPSQGPEANGAAQPVQVFAGVLRGMFFVLGGIIFFGLSLRSFGLAFSTFVLVIVVSLAQRGARPLPTLLLATAITLGACVVFVLLLGLQIPLFPRF</sequence>
<evidence type="ECO:0000256" key="1">
    <source>
        <dbReference type="SAM" id="Phobius"/>
    </source>
</evidence>
<keyword evidence="1" id="KW-1133">Transmembrane helix</keyword>
<reference evidence="3" key="1">
    <citation type="submission" date="2006-06" db="EMBL/GenBank/DDBJ databases">
        <title>Complete sequence of chromosome of Chelativorans sp. BNC1.</title>
        <authorList>
            <consortium name="US DOE Joint Genome Institute"/>
            <person name="Copeland A."/>
            <person name="Lucas S."/>
            <person name="Lapidus A."/>
            <person name="Barry K."/>
            <person name="Detter J.C."/>
            <person name="Glavina del Rio T."/>
            <person name="Hammon N."/>
            <person name="Israni S."/>
            <person name="Dalin E."/>
            <person name="Tice H."/>
            <person name="Pitluck S."/>
            <person name="Chertkov O."/>
            <person name="Brettin T."/>
            <person name="Bruce D."/>
            <person name="Han C."/>
            <person name="Tapia R."/>
            <person name="Gilna P."/>
            <person name="Schmutz J."/>
            <person name="Larimer F."/>
            <person name="Land M."/>
            <person name="Hauser L."/>
            <person name="Kyrpides N."/>
            <person name="Mikhailova N."/>
            <person name="Richardson P."/>
        </authorList>
    </citation>
    <scope>NUCLEOTIDE SEQUENCE</scope>
    <source>
        <strain evidence="3">BNC1</strain>
    </source>
</reference>
<dbReference type="EMBL" id="CP000390">
    <property type="protein sequence ID" value="ABG61818.1"/>
    <property type="molecule type" value="Genomic_DNA"/>
</dbReference>
<keyword evidence="1" id="KW-0812">Transmembrane</keyword>
<feature type="transmembrane region" description="Helical" evidence="1">
    <location>
        <begin position="140"/>
        <end position="160"/>
    </location>
</feature>
<proteinExistence type="predicted"/>
<gene>
    <name evidence="3" type="ordered locus">Meso_0414</name>
</gene>
<dbReference type="InterPro" id="IPR009936">
    <property type="entry name" value="DUF1468"/>
</dbReference>
<feature type="transmembrane region" description="Helical" evidence="1">
    <location>
        <begin position="12"/>
        <end position="33"/>
    </location>
</feature>
<feature type="transmembrane region" description="Helical" evidence="1">
    <location>
        <begin position="114"/>
        <end position="134"/>
    </location>
</feature>
<feature type="domain" description="DUF1468" evidence="2">
    <location>
        <begin position="19"/>
        <end position="163"/>
    </location>
</feature>
<dbReference type="OrthoDB" id="5186924at2"/>
<feature type="transmembrane region" description="Helical" evidence="1">
    <location>
        <begin position="45"/>
        <end position="67"/>
    </location>
</feature>
<dbReference type="KEGG" id="mes:Meso_0414"/>